<evidence type="ECO:0000313" key="3">
    <source>
        <dbReference type="EMBL" id="SVC05488.1"/>
    </source>
</evidence>
<feature type="non-terminal residue" evidence="3">
    <location>
        <position position="128"/>
    </location>
</feature>
<feature type="region of interest" description="Disordered" evidence="1">
    <location>
        <begin position="1"/>
        <end position="44"/>
    </location>
</feature>
<evidence type="ECO:0000256" key="1">
    <source>
        <dbReference type="SAM" id="MobiDB-lite"/>
    </source>
</evidence>
<proteinExistence type="predicted"/>
<keyword evidence="2" id="KW-0472">Membrane</keyword>
<name>A0A382J103_9ZZZZ</name>
<dbReference type="AlphaFoldDB" id="A0A382J103"/>
<keyword evidence="2" id="KW-1133">Transmembrane helix</keyword>
<keyword evidence="2" id="KW-0812">Transmembrane</keyword>
<feature type="transmembrane region" description="Helical" evidence="2">
    <location>
        <begin position="109"/>
        <end position="127"/>
    </location>
</feature>
<feature type="compositionally biased region" description="Acidic residues" evidence="1">
    <location>
        <begin position="1"/>
        <end position="10"/>
    </location>
</feature>
<feature type="transmembrane region" description="Helical" evidence="2">
    <location>
        <begin position="70"/>
        <end position="89"/>
    </location>
</feature>
<protein>
    <submittedName>
        <fullName evidence="3">Uncharacterized protein</fullName>
    </submittedName>
</protein>
<evidence type="ECO:0000256" key="2">
    <source>
        <dbReference type="SAM" id="Phobius"/>
    </source>
</evidence>
<sequence>MMDEDRDTDDLVSLAEALDESVPPAPEMPPSPISRATQPRDAGERLEKLRSHESMLLGVDRLLISDGARLVLFLPLLVIVLYGLAQSFTNSNPQWWVKHVEDAAGGLPMSTGIYVMSLLMLVADITLL</sequence>
<accession>A0A382J103</accession>
<organism evidence="3">
    <name type="scientific">marine metagenome</name>
    <dbReference type="NCBI Taxonomy" id="408172"/>
    <lineage>
        <taxon>unclassified sequences</taxon>
        <taxon>metagenomes</taxon>
        <taxon>ecological metagenomes</taxon>
    </lineage>
</organism>
<reference evidence="3" key="1">
    <citation type="submission" date="2018-05" db="EMBL/GenBank/DDBJ databases">
        <authorList>
            <person name="Lanie J.A."/>
            <person name="Ng W.-L."/>
            <person name="Kazmierczak K.M."/>
            <person name="Andrzejewski T.M."/>
            <person name="Davidsen T.M."/>
            <person name="Wayne K.J."/>
            <person name="Tettelin H."/>
            <person name="Glass J.I."/>
            <person name="Rusch D."/>
            <person name="Podicherti R."/>
            <person name="Tsui H.-C.T."/>
            <person name="Winkler M.E."/>
        </authorList>
    </citation>
    <scope>NUCLEOTIDE SEQUENCE</scope>
</reference>
<dbReference type="EMBL" id="UINC01070949">
    <property type="protein sequence ID" value="SVC05488.1"/>
    <property type="molecule type" value="Genomic_DNA"/>
</dbReference>
<gene>
    <name evidence="3" type="ORF">METZ01_LOCUS258342</name>
</gene>
<feature type="compositionally biased region" description="Pro residues" evidence="1">
    <location>
        <begin position="23"/>
        <end position="32"/>
    </location>
</feature>